<dbReference type="InterPro" id="IPR058245">
    <property type="entry name" value="NreC/VraR/RcsB-like_REC"/>
</dbReference>
<dbReference type="SUPFAM" id="SSF52172">
    <property type="entry name" value="CheY-like"/>
    <property type="match status" value="1"/>
</dbReference>
<dbReference type="InterPro" id="IPR039420">
    <property type="entry name" value="WalR-like"/>
</dbReference>
<protein>
    <submittedName>
        <fullName evidence="6">Response regulator transcription factor</fullName>
    </submittedName>
</protein>
<dbReference type="PRINTS" id="PR00038">
    <property type="entry name" value="HTHLUXR"/>
</dbReference>
<proteinExistence type="predicted"/>
<dbReference type="EMBL" id="JADFFL010000003">
    <property type="protein sequence ID" value="MBE9661903.1"/>
    <property type="molecule type" value="Genomic_DNA"/>
</dbReference>
<evidence type="ECO:0000256" key="1">
    <source>
        <dbReference type="ARBA" id="ARBA00022553"/>
    </source>
</evidence>
<dbReference type="GO" id="GO:0000160">
    <property type="term" value="P:phosphorelay signal transduction system"/>
    <property type="evidence" value="ECO:0007669"/>
    <property type="project" value="InterPro"/>
</dbReference>
<feature type="domain" description="Response regulatory" evidence="5">
    <location>
        <begin position="9"/>
        <end position="127"/>
    </location>
</feature>
<dbReference type="InterPro" id="IPR000792">
    <property type="entry name" value="Tscrpt_reg_LuxR_C"/>
</dbReference>
<dbReference type="SMART" id="SM00448">
    <property type="entry name" value="REC"/>
    <property type="match status" value="1"/>
</dbReference>
<dbReference type="InterPro" id="IPR011006">
    <property type="entry name" value="CheY-like_superfamily"/>
</dbReference>
<dbReference type="PANTHER" id="PTHR43214">
    <property type="entry name" value="TWO-COMPONENT RESPONSE REGULATOR"/>
    <property type="match status" value="1"/>
</dbReference>
<evidence type="ECO:0000256" key="2">
    <source>
        <dbReference type="ARBA" id="ARBA00023125"/>
    </source>
</evidence>
<evidence type="ECO:0000313" key="7">
    <source>
        <dbReference type="Proteomes" id="UP000622475"/>
    </source>
</evidence>
<keyword evidence="1 3" id="KW-0597">Phosphoprotein</keyword>
<dbReference type="SMART" id="SM00421">
    <property type="entry name" value="HTH_LUXR"/>
    <property type="match status" value="1"/>
</dbReference>
<dbReference type="Gene3D" id="3.40.50.2300">
    <property type="match status" value="1"/>
</dbReference>
<dbReference type="GO" id="GO:0006355">
    <property type="term" value="P:regulation of DNA-templated transcription"/>
    <property type="evidence" value="ECO:0007669"/>
    <property type="project" value="InterPro"/>
</dbReference>
<dbReference type="Pfam" id="PF00072">
    <property type="entry name" value="Response_reg"/>
    <property type="match status" value="1"/>
</dbReference>
<name>A0A929KWT8_9SPHI</name>
<reference evidence="6" key="1">
    <citation type="submission" date="2020-10" db="EMBL/GenBank/DDBJ databases">
        <title>Mucilaginibacter mali sp. nov., isolated from rhizosphere soil of apple orchard.</title>
        <authorList>
            <person name="Lee J.-S."/>
            <person name="Kim H.S."/>
            <person name="Kim J.-S."/>
        </authorList>
    </citation>
    <scope>NUCLEOTIDE SEQUENCE</scope>
    <source>
        <strain evidence="6">KCTC 22746</strain>
    </source>
</reference>
<keyword evidence="7" id="KW-1185">Reference proteome</keyword>
<dbReference type="AlphaFoldDB" id="A0A929KWT8"/>
<dbReference type="SUPFAM" id="SSF46894">
    <property type="entry name" value="C-terminal effector domain of the bipartite response regulators"/>
    <property type="match status" value="1"/>
</dbReference>
<comment type="caution">
    <text evidence="6">The sequence shown here is derived from an EMBL/GenBank/DDBJ whole genome shotgun (WGS) entry which is preliminary data.</text>
</comment>
<evidence type="ECO:0000259" key="4">
    <source>
        <dbReference type="PROSITE" id="PS50043"/>
    </source>
</evidence>
<dbReference type="GO" id="GO:0003677">
    <property type="term" value="F:DNA binding"/>
    <property type="evidence" value="ECO:0007669"/>
    <property type="project" value="UniProtKB-KW"/>
</dbReference>
<dbReference type="PANTHER" id="PTHR43214:SF43">
    <property type="entry name" value="TWO-COMPONENT RESPONSE REGULATOR"/>
    <property type="match status" value="1"/>
</dbReference>
<dbReference type="CDD" id="cd06170">
    <property type="entry name" value="LuxR_C_like"/>
    <property type="match status" value="1"/>
</dbReference>
<gene>
    <name evidence="6" type="ORF">IRJ16_08395</name>
</gene>
<sequence>MAESTGNIGIAIVDDQHLFRQSLALLITTVDGLDLITDAANGQELADRLPDIHQQINVALVDLDMPVMNGVQLNKLLQKDYPNINVIILSVHTEERIIAQMMEEGASACLAKNCDKDELVLAIETVHKTGYYMNPAVLNALKYASQNKNISFKPKDHSQLLTPREQQVLELICQELTNPEIAEKLFISVRTVEGHRTKLLEKTGCQTTAGLVIFAIKNKLIEV</sequence>
<keyword evidence="2" id="KW-0238">DNA-binding</keyword>
<organism evidence="6 7">
    <name type="scientific">Mucilaginibacter myungsuensis</name>
    <dbReference type="NCBI Taxonomy" id="649104"/>
    <lineage>
        <taxon>Bacteria</taxon>
        <taxon>Pseudomonadati</taxon>
        <taxon>Bacteroidota</taxon>
        <taxon>Sphingobacteriia</taxon>
        <taxon>Sphingobacteriales</taxon>
        <taxon>Sphingobacteriaceae</taxon>
        <taxon>Mucilaginibacter</taxon>
    </lineage>
</organism>
<dbReference type="InterPro" id="IPR016032">
    <property type="entry name" value="Sig_transdc_resp-reg_C-effctor"/>
</dbReference>
<dbReference type="CDD" id="cd17535">
    <property type="entry name" value="REC_NarL-like"/>
    <property type="match status" value="1"/>
</dbReference>
<dbReference type="PROSITE" id="PS50043">
    <property type="entry name" value="HTH_LUXR_2"/>
    <property type="match status" value="1"/>
</dbReference>
<evidence type="ECO:0000313" key="6">
    <source>
        <dbReference type="EMBL" id="MBE9661903.1"/>
    </source>
</evidence>
<feature type="domain" description="HTH luxR-type" evidence="4">
    <location>
        <begin position="154"/>
        <end position="219"/>
    </location>
</feature>
<evidence type="ECO:0000259" key="5">
    <source>
        <dbReference type="PROSITE" id="PS50110"/>
    </source>
</evidence>
<evidence type="ECO:0000256" key="3">
    <source>
        <dbReference type="PROSITE-ProRule" id="PRU00169"/>
    </source>
</evidence>
<accession>A0A929KWT8</accession>
<dbReference type="Proteomes" id="UP000622475">
    <property type="component" value="Unassembled WGS sequence"/>
</dbReference>
<feature type="modified residue" description="4-aspartylphosphate" evidence="3">
    <location>
        <position position="62"/>
    </location>
</feature>
<dbReference type="RefSeq" id="WP_194111109.1">
    <property type="nucleotide sequence ID" value="NZ_JADFFL010000003.1"/>
</dbReference>
<dbReference type="Pfam" id="PF00196">
    <property type="entry name" value="GerE"/>
    <property type="match status" value="1"/>
</dbReference>
<dbReference type="PROSITE" id="PS50110">
    <property type="entry name" value="RESPONSE_REGULATORY"/>
    <property type="match status" value="1"/>
</dbReference>
<dbReference type="InterPro" id="IPR001789">
    <property type="entry name" value="Sig_transdc_resp-reg_receiver"/>
</dbReference>